<dbReference type="Proteomes" id="UP000196531">
    <property type="component" value="Unassembled WGS sequence"/>
</dbReference>
<dbReference type="SMART" id="SM00646">
    <property type="entry name" value="Ami_3"/>
    <property type="match status" value="1"/>
</dbReference>
<dbReference type="GO" id="GO:0008745">
    <property type="term" value="F:N-acetylmuramoyl-L-alanine amidase activity"/>
    <property type="evidence" value="ECO:0007669"/>
    <property type="project" value="UniProtKB-EC"/>
</dbReference>
<evidence type="ECO:0000313" key="5">
    <source>
        <dbReference type="EMBL" id="OUR97320.1"/>
    </source>
</evidence>
<dbReference type="CDD" id="cd02696">
    <property type="entry name" value="MurNAc-LAA"/>
    <property type="match status" value="1"/>
</dbReference>
<gene>
    <name evidence="5" type="ORF">A9Q84_13430</name>
</gene>
<dbReference type="FunFam" id="3.40.630.40:FF:000005">
    <property type="entry name" value="N-acetylmuramoyl-L-alanine amidase (AmiA)"/>
    <property type="match status" value="1"/>
</dbReference>
<evidence type="ECO:0000259" key="4">
    <source>
        <dbReference type="SMART" id="SM00646"/>
    </source>
</evidence>
<dbReference type="PANTHER" id="PTHR30404">
    <property type="entry name" value="N-ACETYLMURAMOYL-L-ALANINE AMIDASE"/>
    <property type="match status" value="1"/>
</dbReference>
<protein>
    <recommendedName>
        <fullName evidence="2">N-acetylmuramoyl-L-alanine amidase</fullName>
        <ecNumber evidence="2">3.5.1.28</ecNumber>
    </recommendedName>
</protein>
<comment type="caution">
    <text evidence="5">The sequence shown here is derived from an EMBL/GenBank/DDBJ whole genome shotgun (WGS) entry which is preliminary data.</text>
</comment>
<dbReference type="EC" id="3.5.1.28" evidence="2"/>
<evidence type="ECO:0000256" key="1">
    <source>
        <dbReference type="ARBA" id="ARBA00001561"/>
    </source>
</evidence>
<organism evidence="5 6">
    <name type="scientific">Halobacteriovorax marinus</name>
    <dbReference type="NCBI Taxonomy" id="97084"/>
    <lineage>
        <taxon>Bacteria</taxon>
        <taxon>Pseudomonadati</taxon>
        <taxon>Bdellovibrionota</taxon>
        <taxon>Bacteriovoracia</taxon>
        <taxon>Bacteriovoracales</taxon>
        <taxon>Halobacteriovoraceae</taxon>
        <taxon>Halobacteriovorax</taxon>
    </lineage>
</organism>
<keyword evidence="3" id="KW-0378">Hydrolase</keyword>
<dbReference type="PANTHER" id="PTHR30404:SF0">
    <property type="entry name" value="N-ACETYLMURAMOYL-L-ALANINE AMIDASE AMIC"/>
    <property type="match status" value="1"/>
</dbReference>
<dbReference type="EMBL" id="MAAO01000006">
    <property type="protein sequence ID" value="OUR97320.1"/>
    <property type="molecule type" value="Genomic_DNA"/>
</dbReference>
<feature type="domain" description="MurNAc-LAA" evidence="4">
    <location>
        <begin position="76"/>
        <end position="226"/>
    </location>
</feature>
<dbReference type="GO" id="GO:0009253">
    <property type="term" value="P:peptidoglycan catabolic process"/>
    <property type="evidence" value="ECO:0007669"/>
    <property type="project" value="InterPro"/>
</dbReference>
<dbReference type="InterPro" id="IPR050695">
    <property type="entry name" value="N-acetylmuramoyl_amidase_3"/>
</dbReference>
<evidence type="ECO:0000313" key="6">
    <source>
        <dbReference type="Proteomes" id="UP000196531"/>
    </source>
</evidence>
<proteinExistence type="predicted"/>
<dbReference type="Gene3D" id="3.40.630.40">
    <property type="entry name" value="Zn-dependent exopeptidases"/>
    <property type="match status" value="1"/>
</dbReference>
<dbReference type="SUPFAM" id="SSF53187">
    <property type="entry name" value="Zn-dependent exopeptidases"/>
    <property type="match status" value="1"/>
</dbReference>
<evidence type="ECO:0000256" key="2">
    <source>
        <dbReference type="ARBA" id="ARBA00011901"/>
    </source>
</evidence>
<dbReference type="GO" id="GO:0030288">
    <property type="term" value="C:outer membrane-bounded periplasmic space"/>
    <property type="evidence" value="ECO:0007669"/>
    <property type="project" value="TreeGrafter"/>
</dbReference>
<sequence length="238" mass="26991">MITNVSLAQSILIDPGHGGEDCGAKGKIWRGKTLRIICEKDIALSIAKIIHKRLSKKFHTYLTRSLDRTISLEQRAALADKIKADIFISIHINASTSKRSHGFETFYLDNHDNAAVKKVEEVENKNIKGEQVIINKILADLVIDRTAPSSRKMSSLVHKSISRKIKKKYKMVDRGVKPAIFYVMALSKRPSILLEVGFISNTKELRKMSTKKFQRDYANAVARGIEKYFKKTKRPPLL</sequence>
<dbReference type="Pfam" id="PF01520">
    <property type="entry name" value="Amidase_3"/>
    <property type="match status" value="1"/>
</dbReference>
<reference evidence="6" key="1">
    <citation type="journal article" date="2017" name="Proc. Natl. Acad. Sci. U.S.A.">
        <title>Simulation of Deepwater Horizon oil plume reveals substrate specialization within a complex community of hydrocarbon-degraders.</title>
        <authorList>
            <person name="Hu P."/>
            <person name="Dubinsky E.A."/>
            <person name="Probst A.J."/>
            <person name="Wang J."/>
            <person name="Sieber C.M.K."/>
            <person name="Tom L.M."/>
            <person name="Gardinali P."/>
            <person name="Banfield J.F."/>
            <person name="Atlas R.M."/>
            <person name="Andersen G.L."/>
        </authorList>
    </citation>
    <scope>NUCLEOTIDE SEQUENCE [LARGE SCALE GENOMIC DNA]</scope>
</reference>
<name>A0A1Y5FEJ9_9BACT</name>
<dbReference type="AlphaFoldDB" id="A0A1Y5FEJ9"/>
<dbReference type="InterPro" id="IPR002508">
    <property type="entry name" value="MurNAc-LAA_cat"/>
</dbReference>
<accession>A0A1Y5FEJ9</accession>
<comment type="catalytic activity">
    <reaction evidence="1">
        <text>Hydrolyzes the link between N-acetylmuramoyl residues and L-amino acid residues in certain cell-wall glycopeptides.</text>
        <dbReference type="EC" id="3.5.1.28"/>
    </reaction>
</comment>
<evidence type="ECO:0000256" key="3">
    <source>
        <dbReference type="ARBA" id="ARBA00022801"/>
    </source>
</evidence>